<proteinExistence type="predicted"/>
<accession>F8CNY1</accession>
<gene>
    <name evidence="1" type="ordered locus">LILAB_17285</name>
</gene>
<organism evidence="1 2">
    <name type="scientific">Myxococcus fulvus (strain ATCC BAA-855 / HW-1)</name>
    <dbReference type="NCBI Taxonomy" id="483219"/>
    <lineage>
        <taxon>Bacteria</taxon>
        <taxon>Pseudomonadati</taxon>
        <taxon>Myxococcota</taxon>
        <taxon>Myxococcia</taxon>
        <taxon>Myxococcales</taxon>
        <taxon>Cystobacterineae</taxon>
        <taxon>Myxococcaceae</taxon>
        <taxon>Myxococcus</taxon>
    </lineage>
</organism>
<reference evidence="1 2" key="1">
    <citation type="journal article" date="2011" name="J. Bacteriol.">
        <title>Genome sequence of the halotolerant marine bacterium Myxococcus fulvus HW-1.</title>
        <authorList>
            <person name="Li Z.F."/>
            <person name="Li X."/>
            <person name="Liu H."/>
            <person name="Liu X."/>
            <person name="Han K."/>
            <person name="Wu Z.H."/>
            <person name="Hu W."/>
            <person name="Li F.F."/>
            <person name="Li Y.Z."/>
        </authorList>
    </citation>
    <scope>NUCLEOTIDE SEQUENCE [LARGE SCALE GENOMIC DNA]</scope>
    <source>
        <strain evidence="2">ATCC BAA-855 / HW-1</strain>
    </source>
</reference>
<dbReference type="Proteomes" id="UP000000488">
    <property type="component" value="Chromosome"/>
</dbReference>
<evidence type="ECO:0000313" key="1">
    <source>
        <dbReference type="EMBL" id="AEI65360.1"/>
    </source>
</evidence>
<protein>
    <submittedName>
        <fullName evidence="1">Uncharacterized protein</fullName>
    </submittedName>
</protein>
<dbReference type="EMBL" id="CP002830">
    <property type="protein sequence ID" value="AEI65360.1"/>
    <property type="molecule type" value="Genomic_DNA"/>
</dbReference>
<name>F8CNY1_MYXFH</name>
<dbReference type="KEGG" id="mfu:LILAB_17285"/>
<sequence>MAAVAVRPAARARARTRLFWGEGPARVGFGATSGLTYFRTGTEDGRFGAGTDAGVRFGADAARAEPDSMPRN</sequence>
<dbReference type="AlphaFoldDB" id="F8CNY1"/>
<dbReference type="HOGENOM" id="CLU_2718132_0_0_7"/>
<evidence type="ECO:0000313" key="2">
    <source>
        <dbReference type="Proteomes" id="UP000000488"/>
    </source>
</evidence>